<accession>A0A1G8D1H6</accession>
<dbReference type="OrthoDB" id="9797941at2"/>
<dbReference type="PANTHER" id="PTHR33937:SF1">
    <property type="entry name" value="IRON-MOLIBDENUM COFACTOR PROCESSING PROTEIN"/>
    <property type="match status" value="1"/>
</dbReference>
<dbReference type="PANTHER" id="PTHR33937">
    <property type="entry name" value="IRON-MOLYBDENUM PROTEIN-RELATED-RELATED"/>
    <property type="match status" value="1"/>
</dbReference>
<reference evidence="3 4" key="1">
    <citation type="submission" date="2016-10" db="EMBL/GenBank/DDBJ databases">
        <authorList>
            <person name="de Groot N.N."/>
        </authorList>
    </citation>
    <scope>NUCLEOTIDE SEQUENCE [LARGE SCALE GENOMIC DNA]</scope>
    <source>
        <strain evidence="3 4">CGMCC 1.10228</strain>
    </source>
</reference>
<dbReference type="Gene3D" id="3.30.420.130">
    <property type="entry name" value="Dinitrogenase iron-molybdenum cofactor biosynthesis domain"/>
    <property type="match status" value="1"/>
</dbReference>
<dbReference type="Pfam" id="PF02579">
    <property type="entry name" value="Nitro_FeMo-Co"/>
    <property type="match status" value="1"/>
</dbReference>
<evidence type="ECO:0000313" key="4">
    <source>
        <dbReference type="Proteomes" id="UP000198854"/>
    </source>
</evidence>
<organism evidence="3 4">
    <name type="scientific">Vibrio xiamenensis</name>
    <dbReference type="NCBI Taxonomy" id="861298"/>
    <lineage>
        <taxon>Bacteria</taxon>
        <taxon>Pseudomonadati</taxon>
        <taxon>Pseudomonadota</taxon>
        <taxon>Gammaproteobacteria</taxon>
        <taxon>Vibrionales</taxon>
        <taxon>Vibrionaceae</taxon>
        <taxon>Vibrio</taxon>
    </lineage>
</organism>
<proteinExistence type="predicted"/>
<evidence type="ECO:0000259" key="2">
    <source>
        <dbReference type="Pfam" id="PF02579"/>
    </source>
</evidence>
<dbReference type="RefSeq" id="WP_093275497.1">
    <property type="nucleotide sequence ID" value="NZ_FNDD01000018.1"/>
</dbReference>
<evidence type="ECO:0000313" key="3">
    <source>
        <dbReference type="EMBL" id="SDH51384.1"/>
    </source>
</evidence>
<keyword evidence="4" id="KW-1185">Reference proteome</keyword>
<dbReference type="AlphaFoldDB" id="A0A1G8D1H6"/>
<dbReference type="InterPro" id="IPR003731">
    <property type="entry name" value="Di-Nase_FeMo-co_biosynth"/>
</dbReference>
<dbReference type="Proteomes" id="UP000198854">
    <property type="component" value="Unassembled WGS sequence"/>
</dbReference>
<feature type="domain" description="Dinitrogenase iron-molybdenum cofactor biosynthesis" evidence="2">
    <location>
        <begin position="30"/>
        <end position="119"/>
    </location>
</feature>
<keyword evidence="1" id="KW-0535">Nitrogen fixation</keyword>
<dbReference type="STRING" id="861298.SAMN04488136_11841"/>
<dbReference type="SUPFAM" id="SSF53146">
    <property type="entry name" value="Nitrogenase accessory factor-like"/>
    <property type="match status" value="1"/>
</dbReference>
<gene>
    <name evidence="3" type="ORF">SAMN04488136_11841</name>
</gene>
<dbReference type="InterPro" id="IPR036105">
    <property type="entry name" value="DiNase_FeMo-co_biosyn_sf"/>
</dbReference>
<name>A0A1G8D1H6_9VIBR</name>
<dbReference type="EMBL" id="FNDD01000018">
    <property type="protein sequence ID" value="SDH51384.1"/>
    <property type="molecule type" value="Genomic_DNA"/>
</dbReference>
<evidence type="ECO:0000256" key="1">
    <source>
        <dbReference type="ARBA" id="ARBA00023231"/>
    </source>
</evidence>
<sequence>MTVRKLHLETATSEFTPLLKVAFATRSRVMIDEHFGHARTFLIYGVDYSGYQMLDALEFTGQQVEGHNRLPDKVSLLKECDAVYCNACGASALRQLLAQQVFPIRVDDDVSISESLQQIEHDLNHQPAGWMTRAIKHDSRSDDGADSYLDSLLDEPW</sequence>
<protein>
    <submittedName>
        <fullName evidence="3">Nitrogen fixation protein NifX</fullName>
    </submittedName>
</protein>
<dbReference type="InterPro" id="IPR051840">
    <property type="entry name" value="NifX/NifY_domain"/>
</dbReference>